<dbReference type="EMBL" id="GBXM01076961">
    <property type="protein sequence ID" value="JAH31616.1"/>
    <property type="molecule type" value="Transcribed_RNA"/>
</dbReference>
<reference evidence="1" key="2">
    <citation type="journal article" date="2015" name="Fish Shellfish Immunol.">
        <title>Early steps in the European eel (Anguilla anguilla)-Vibrio vulnificus interaction in the gills: Role of the RtxA13 toxin.</title>
        <authorList>
            <person name="Callol A."/>
            <person name="Pajuelo D."/>
            <person name="Ebbesson L."/>
            <person name="Teles M."/>
            <person name="MacKenzie S."/>
            <person name="Amaro C."/>
        </authorList>
    </citation>
    <scope>NUCLEOTIDE SEQUENCE</scope>
</reference>
<organism evidence="1">
    <name type="scientific">Anguilla anguilla</name>
    <name type="common">European freshwater eel</name>
    <name type="synonym">Muraena anguilla</name>
    <dbReference type="NCBI Taxonomy" id="7936"/>
    <lineage>
        <taxon>Eukaryota</taxon>
        <taxon>Metazoa</taxon>
        <taxon>Chordata</taxon>
        <taxon>Craniata</taxon>
        <taxon>Vertebrata</taxon>
        <taxon>Euteleostomi</taxon>
        <taxon>Actinopterygii</taxon>
        <taxon>Neopterygii</taxon>
        <taxon>Teleostei</taxon>
        <taxon>Anguilliformes</taxon>
        <taxon>Anguillidae</taxon>
        <taxon>Anguilla</taxon>
    </lineage>
</organism>
<proteinExistence type="predicted"/>
<evidence type="ECO:0000313" key="1">
    <source>
        <dbReference type="EMBL" id="JAH31616.1"/>
    </source>
</evidence>
<protein>
    <submittedName>
        <fullName evidence="1">Uncharacterized protein</fullName>
    </submittedName>
</protein>
<reference evidence="1" key="1">
    <citation type="submission" date="2014-11" db="EMBL/GenBank/DDBJ databases">
        <authorList>
            <person name="Amaro Gonzalez C."/>
        </authorList>
    </citation>
    <scope>NUCLEOTIDE SEQUENCE</scope>
</reference>
<name>A0A0E9RQZ1_ANGAN</name>
<accession>A0A0E9RQZ1</accession>
<dbReference type="AlphaFoldDB" id="A0A0E9RQZ1"/>
<sequence>MPFFTIHVSAKLTRYIVNSSCIVFS</sequence>